<dbReference type="Gene3D" id="2.40.110.10">
    <property type="entry name" value="Butyryl-CoA Dehydrogenase, subunit A, domain 2"/>
    <property type="match status" value="1"/>
</dbReference>
<dbReference type="EMBL" id="KN833007">
    <property type="protein sequence ID" value="KIM79839.1"/>
    <property type="molecule type" value="Genomic_DNA"/>
</dbReference>
<dbReference type="InParanoid" id="A0A0C3FJ89"/>
<reference evidence="3" key="2">
    <citation type="submission" date="2015-01" db="EMBL/GenBank/DDBJ databases">
        <title>Evolutionary Origins and Diversification of the Mycorrhizal Mutualists.</title>
        <authorList>
            <consortium name="DOE Joint Genome Institute"/>
            <consortium name="Mycorrhizal Genomics Consortium"/>
            <person name="Kohler A."/>
            <person name="Kuo A."/>
            <person name="Nagy L.G."/>
            <person name="Floudas D."/>
            <person name="Copeland A."/>
            <person name="Barry K.W."/>
            <person name="Cichocki N."/>
            <person name="Veneault-Fourrey C."/>
            <person name="LaButti K."/>
            <person name="Lindquist E.A."/>
            <person name="Lipzen A."/>
            <person name="Lundell T."/>
            <person name="Morin E."/>
            <person name="Murat C."/>
            <person name="Riley R."/>
            <person name="Ohm R."/>
            <person name="Sun H."/>
            <person name="Tunlid A."/>
            <person name="Henrissat B."/>
            <person name="Grigoriev I.V."/>
            <person name="Hibbett D.S."/>
            <person name="Martin F."/>
        </authorList>
    </citation>
    <scope>NUCLEOTIDE SEQUENCE [LARGE SCALE GENOMIC DNA]</scope>
    <source>
        <strain evidence="3">F 1598</strain>
    </source>
</reference>
<dbReference type="GO" id="GO:0005777">
    <property type="term" value="C:peroxisome"/>
    <property type="evidence" value="ECO:0007669"/>
    <property type="project" value="InterPro"/>
</dbReference>
<name>A0A0C3FJ89_PILCF</name>
<evidence type="ECO:0000313" key="2">
    <source>
        <dbReference type="EMBL" id="KIM79839.1"/>
    </source>
</evidence>
<feature type="domain" description="Acyl-CoA oxidase C-alpha1" evidence="1">
    <location>
        <begin position="254"/>
        <end position="396"/>
    </location>
</feature>
<dbReference type="PANTHER" id="PTHR10909">
    <property type="entry name" value="ELECTRON TRANSPORT OXIDOREDUCTASE"/>
    <property type="match status" value="1"/>
</dbReference>
<dbReference type="Gene3D" id="1.20.140.10">
    <property type="entry name" value="Butyryl-CoA Dehydrogenase, subunit A, domain 3"/>
    <property type="match status" value="1"/>
</dbReference>
<dbReference type="SUPFAM" id="SSF47203">
    <property type="entry name" value="Acyl-CoA dehydrogenase C-terminal domain-like"/>
    <property type="match status" value="1"/>
</dbReference>
<dbReference type="InterPro" id="IPR046373">
    <property type="entry name" value="Acyl-CoA_Oxase/DH_mid-dom_sf"/>
</dbReference>
<dbReference type="InterPro" id="IPR012258">
    <property type="entry name" value="Acyl-CoA_oxidase"/>
</dbReference>
<gene>
    <name evidence="2" type="ORF">PILCRDRAFT_790640</name>
</gene>
<dbReference type="AlphaFoldDB" id="A0A0C3FJ89"/>
<dbReference type="InterPro" id="IPR036250">
    <property type="entry name" value="AcylCo_DH-like_C"/>
</dbReference>
<dbReference type="InterPro" id="IPR055060">
    <property type="entry name" value="ACOX_C_alpha1"/>
</dbReference>
<organism evidence="2 3">
    <name type="scientific">Piloderma croceum (strain F 1598)</name>
    <dbReference type="NCBI Taxonomy" id="765440"/>
    <lineage>
        <taxon>Eukaryota</taxon>
        <taxon>Fungi</taxon>
        <taxon>Dikarya</taxon>
        <taxon>Basidiomycota</taxon>
        <taxon>Agaricomycotina</taxon>
        <taxon>Agaricomycetes</taxon>
        <taxon>Agaricomycetidae</taxon>
        <taxon>Atheliales</taxon>
        <taxon>Atheliaceae</taxon>
        <taxon>Piloderma</taxon>
    </lineage>
</organism>
<dbReference type="GO" id="GO:0003997">
    <property type="term" value="F:acyl-CoA oxidase activity"/>
    <property type="evidence" value="ECO:0007669"/>
    <property type="project" value="InterPro"/>
</dbReference>
<dbReference type="GO" id="GO:0033540">
    <property type="term" value="P:fatty acid beta-oxidation using acyl-CoA oxidase"/>
    <property type="evidence" value="ECO:0007669"/>
    <property type="project" value="TreeGrafter"/>
</dbReference>
<dbReference type="STRING" id="765440.A0A0C3FJ89"/>
<dbReference type="GO" id="GO:0055088">
    <property type="term" value="P:lipid homeostasis"/>
    <property type="evidence" value="ECO:0007669"/>
    <property type="project" value="TreeGrafter"/>
</dbReference>
<evidence type="ECO:0000259" key="1">
    <source>
        <dbReference type="Pfam" id="PF22924"/>
    </source>
</evidence>
<dbReference type="Proteomes" id="UP000054166">
    <property type="component" value="Unassembled WGS sequence"/>
</dbReference>
<protein>
    <recommendedName>
        <fullName evidence="1">Acyl-CoA oxidase C-alpha1 domain-containing protein</fullName>
    </recommendedName>
</protein>
<proteinExistence type="predicted"/>
<dbReference type="Pfam" id="PF22924">
    <property type="entry name" value="ACOX_C_alpha1"/>
    <property type="match status" value="1"/>
</dbReference>
<dbReference type="PANTHER" id="PTHR10909:SF382">
    <property type="entry name" value="ACYL-COENZYME A OXIDASE"/>
    <property type="match status" value="1"/>
</dbReference>
<dbReference type="GO" id="GO:0071949">
    <property type="term" value="F:FAD binding"/>
    <property type="evidence" value="ECO:0007669"/>
    <property type="project" value="InterPro"/>
</dbReference>
<dbReference type="GO" id="GO:0005504">
    <property type="term" value="F:fatty acid binding"/>
    <property type="evidence" value="ECO:0007669"/>
    <property type="project" value="TreeGrafter"/>
</dbReference>
<keyword evidence="3" id="KW-1185">Reference proteome</keyword>
<reference evidence="2 3" key="1">
    <citation type="submission" date="2014-04" db="EMBL/GenBank/DDBJ databases">
        <authorList>
            <consortium name="DOE Joint Genome Institute"/>
            <person name="Kuo A."/>
            <person name="Tarkka M."/>
            <person name="Buscot F."/>
            <person name="Kohler A."/>
            <person name="Nagy L.G."/>
            <person name="Floudas D."/>
            <person name="Copeland A."/>
            <person name="Barry K.W."/>
            <person name="Cichocki N."/>
            <person name="Veneault-Fourrey C."/>
            <person name="LaButti K."/>
            <person name="Lindquist E.A."/>
            <person name="Lipzen A."/>
            <person name="Lundell T."/>
            <person name="Morin E."/>
            <person name="Murat C."/>
            <person name="Sun H."/>
            <person name="Tunlid A."/>
            <person name="Henrissat B."/>
            <person name="Grigoriev I.V."/>
            <person name="Hibbett D.S."/>
            <person name="Martin F."/>
            <person name="Nordberg H.P."/>
            <person name="Cantor M.N."/>
            <person name="Hua S.X."/>
        </authorList>
    </citation>
    <scope>NUCLEOTIDE SEQUENCE [LARGE SCALE GENOMIC DNA]</scope>
    <source>
        <strain evidence="2 3">F 1598</strain>
    </source>
</reference>
<sequence>MTWSYQPTLDLLNTPLFSRHELNPTTSARRSYEKAKAIGLAHGLSIDDVALLSDRFWDLHRDFVAASNGAVVTLLTIQYNLVAGTLAQYLPKRNDLKPLIEDILSWKVHGQFCLTEVGHGLDIANLETTAELMLNGDICVKWRYFSLADIVRRYMSPTIPAGTPCVAIVWARLKVGSEDRGIRPFIVLLNDGHTMYPGVTAKRLPYRNGSQPVNHSLTYFDHVMLPHPAMLGTSESVPRLAFMASISRVAVGSVAITTVAVSNLQLLVTIGARYSLRRTVLGSSESPIPIISFRTQQIPIFTGLAQAYVLRAFEAWAVKSFREREEDLRVRHGIAACFKVAAVQICQAANLAISDRCGAQGLFEYNQMSVLHANTRGIAIAEGDILVLSIRSATELLLRRYELPKPHDHNSILARHESSLLSEARQSLSELPSHRGPEYDRTVLPLCQPIVEAIGHRMAYDAAVSAGVPRCLVDLYVISIMKLDPSWYSEVGGVGRKERYKMEDKAVTEVGKRLEEFINDLGAEPSVTAPIISDEMWHDFVANLPAYDGGARGSVTHMPHTTLARL</sequence>
<evidence type="ECO:0000313" key="3">
    <source>
        <dbReference type="Proteomes" id="UP000054166"/>
    </source>
</evidence>
<accession>A0A0C3FJ89</accession>
<dbReference type="InterPro" id="IPR009100">
    <property type="entry name" value="AcylCoA_DH/oxidase_NM_dom_sf"/>
</dbReference>
<dbReference type="SUPFAM" id="SSF56645">
    <property type="entry name" value="Acyl-CoA dehydrogenase NM domain-like"/>
    <property type="match status" value="1"/>
</dbReference>
<dbReference type="OrthoDB" id="538336at2759"/>
<dbReference type="HOGENOM" id="CLU_028041_1_0_1"/>